<dbReference type="InterPro" id="IPR050063">
    <property type="entry name" value="Ribosomal_protein_uL29"/>
</dbReference>
<dbReference type="HAMAP" id="MF_00374">
    <property type="entry name" value="Ribosomal_uL29"/>
    <property type="match status" value="1"/>
</dbReference>
<dbReference type="InterPro" id="IPR036049">
    <property type="entry name" value="Ribosomal_uL29_sf"/>
</dbReference>
<dbReference type="GO" id="GO:0022625">
    <property type="term" value="C:cytosolic large ribosomal subunit"/>
    <property type="evidence" value="ECO:0007669"/>
    <property type="project" value="TreeGrafter"/>
</dbReference>
<evidence type="ECO:0000256" key="5">
    <source>
        <dbReference type="HAMAP-Rule" id="MF_00374"/>
    </source>
</evidence>
<sequence>MKAKELRELNEKELRAKLHELKENLFNLRFQKSMGNISSPAEFKRVRRDIARVLTVMKEKGIKI</sequence>
<keyword evidence="3 5" id="KW-0687">Ribonucleoprotein</keyword>
<comment type="caution">
    <text evidence="7">The sequence shown here is derived from an EMBL/GenBank/DDBJ whole genome shotgun (WGS) entry which is preliminary data.</text>
</comment>
<accession>A0A7C4Y682</accession>
<comment type="similarity">
    <text evidence="1 5">Belongs to the universal ribosomal protein uL29 family.</text>
</comment>
<organism evidence="7">
    <name type="scientific">candidate division WOR-3 bacterium</name>
    <dbReference type="NCBI Taxonomy" id="2052148"/>
    <lineage>
        <taxon>Bacteria</taxon>
        <taxon>Bacteria division WOR-3</taxon>
    </lineage>
</organism>
<dbReference type="PANTHER" id="PTHR10916:SF0">
    <property type="entry name" value="LARGE RIBOSOMAL SUBUNIT PROTEIN UL29C"/>
    <property type="match status" value="1"/>
</dbReference>
<name>A0A7C4Y682_UNCW3</name>
<evidence type="ECO:0000256" key="4">
    <source>
        <dbReference type="ARBA" id="ARBA00035204"/>
    </source>
</evidence>
<dbReference type="AlphaFoldDB" id="A0A7C4Y682"/>
<reference evidence="7" key="1">
    <citation type="journal article" date="2020" name="mSystems">
        <title>Genome- and Community-Level Interaction Insights into Carbon Utilization and Element Cycling Functions of Hydrothermarchaeota in Hydrothermal Sediment.</title>
        <authorList>
            <person name="Zhou Z."/>
            <person name="Liu Y."/>
            <person name="Xu W."/>
            <person name="Pan J."/>
            <person name="Luo Z.H."/>
            <person name="Li M."/>
        </authorList>
    </citation>
    <scope>NUCLEOTIDE SEQUENCE [LARGE SCALE GENOMIC DNA]</scope>
    <source>
        <strain evidence="7">SpSt-780</strain>
    </source>
</reference>
<dbReference type="NCBIfam" id="TIGR00012">
    <property type="entry name" value="L29"/>
    <property type="match status" value="1"/>
</dbReference>
<dbReference type="FunFam" id="1.10.287.310:FF:000001">
    <property type="entry name" value="50S ribosomal protein L29"/>
    <property type="match status" value="1"/>
</dbReference>
<dbReference type="Gene3D" id="1.10.287.310">
    <property type="match status" value="1"/>
</dbReference>
<evidence type="ECO:0000256" key="3">
    <source>
        <dbReference type="ARBA" id="ARBA00023274"/>
    </source>
</evidence>
<gene>
    <name evidence="5" type="primary">rpmC</name>
    <name evidence="7" type="ORF">ENV67_07785</name>
</gene>
<dbReference type="InterPro" id="IPR018254">
    <property type="entry name" value="Ribosomal_uL29_CS"/>
</dbReference>
<dbReference type="InterPro" id="IPR001854">
    <property type="entry name" value="Ribosomal_uL29"/>
</dbReference>
<dbReference type="Pfam" id="PF00831">
    <property type="entry name" value="Ribosomal_L29"/>
    <property type="match status" value="1"/>
</dbReference>
<dbReference type="PROSITE" id="PS00579">
    <property type="entry name" value="RIBOSOMAL_L29"/>
    <property type="match status" value="1"/>
</dbReference>
<proteinExistence type="inferred from homology"/>
<evidence type="ECO:0000256" key="1">
    <source>
        <dbReference type="ARBA" id="ARBA00009254"/>
    </source>
</evidence>
<dbReference type="GO" id="GO:0006412">
    <property type="term" value="P:translation"/>
    <property type="evidence" value="ECO:0007669"/>
    <property type="project" value="UniProtKB-UniRule"/>
</dbReference>
<evidence type="ECO:0000256" key="6">
    <source>
        <dbReference type="SAM" id="Coils"/>
    </source>
</evidence>
<feature type="coiled-coil region" evidence="6">
    <location>
        <begin position="4"/>
        <end position="31"/>
    </location>
</feature>
<dbReference type="EMBL" id="DTHG01000095">
    <property type="protein sequence ID" value="HGW92422.1"/>
    <property type="molecule type" value="Genomic_DNA"/>
</dbReference>
<dbReference type="SUPFAM" id="SSF46561">
    <property type="entry name" value="Ribosomal protein L29 (L29p)"/>
    <property type="match status" value="1"/>
</dbReference>
<keyword evidence="6" id="KW-0175">Coiled coil</keyword>
<keyword evidence="2 5" id="KW-0689">Ribosomal protein</keyword>
<evidence type="ECO:0000313" key="7">
    <source>
        <dbReference type="EMBL" id="HGW92422.1"/>
    </source>
</evidence>
<dbReference type="CDD" id="cd00427">
    <property type="entry name" value="Ribosomal_L29_HIP"/>
    <property type="match status" value="1"/>
</dbReference>
<dbReference type="PANTHER" id="PTHR10916">
    <property type="entry name" value="60S RIBOSOMAL PROTEIN L35/50S RIBOSOMAL PROTEIN L29"/>
    <property type="match status" value="1"/>
</dbReference>
<evidence type="ECO:0000256" key="2">
    <source>
        <dbReference type="ARBA" id="ARBA00022980"/>
    </source>
</evidence>
<protein>
    <recommendedName>
        <fullName evidence="4 5">Large ribosomal subunit protein uL29</fullName>
    </recommendedName>
</protein>
<dbReference type="GO" id="GO:0003735">
    <property type="term" value="F:structural constituent of ribosome"/>
    <property type="evidence" value="ECO:0007669"/>
    <property type="project" value="InterPro"/>
</dbReference>